<proteinExistence type="predicted"/>
<comment type="caution">
    <text evidence="1">The sequence shown here is derived from an EMBL/GenBank/DDBJ whole genome shotgun (WGS) entry which is preliminary data.</text>
</comment>
<accession>A0A8S3HQ01</accession>
<dbReference type="EMBL" id="CAJOBI010321348">
    <property type="protein sequence ID" value="CAF5185696.1"/>
    <property type="molecule type" value="Genomic_DNA"/>
</dbReference>
<evidence type="ECO:0000313" key="1">
    <source>
        <dbReference type="EMBL" id="CAF5185696.1"/>
    </source>
</evidence>
<dbReference type="Proteomes" id="UP000676336">
    <property type="component" value="Unassembled WGS sequence"/>
</dbReference>
<name>A0A8S3HQ01_9BILA</name>
<sequence length="236" mass="27303">MQNIIDLSPSRMNILLCIHPKKEFDDRRSIKSNAKHNRPLTIQDEYLILIPVLTDKDTEFRKLVPEYFDQDDLDYINTVIFDLSFERKQRQTATIRKIDFDVLLKNNKDDGNDDSLPTTRSFVLNKYMSSPLSPLEKINIVENKNFTPEISLVESNSDHDHDEQMIFIMNETGEPLLIQNLIGFKISTSSTPVNIIPHECVLLIASNENQVDADFPANQIEDSHKKQKIDFKVNKV</sequence>
<dbReference type="AlphaFoldDB" id="A0A8S3HQ01"/>
<reference evidence="1" key="1">
    <citation type="submission" date="2021-02" db="EMBL/GenBank/DDBJ databases">
        <authorList>
            <person name="Nowell W R."/>
        </authorList>
    </citation>
    <scope>NUCLEOTIDE SEQUENCE</scope>
</reference>
<protein>
    <submittedName>
        <fullName evidence="1">Uncharacterized protein</fullName>
    </submittedName>
</protein>
<evidence type="ECO:0000313" key="2">
    <source>
        <dbReference type="Proteomes" id="UP000676336"/>
    </source>
</evidence>
<gene>
    <name evidence="1" type="ORF">SMN809_LOCUS70383</name>
</gene>
<organism evidence="1 2">
    <name type="scientific">Rotaria magnacalcarata</name>
    <dbReference type="NCBI Taxonomy" id="392030"/>
    <lineage>
        <taxon>Eukaryota</taxon>
        <taxon>Metazoa</taxon>
        <taxon>Spiralia</taxon>
        <taxon>Gnathifera</taxon>
        <taxon>Rotifera</taxon>
        <taxon>Eurotatoria</taxon>
        <taxon>Bdelloidea</taxon>
        <taxon>Philodinida</taxon>
        <taxon>Philodinidae</taxon>
        <taxon>Rotaria</taxon>
    </lineage>
</organism>